<dbReference type="CDD" id="cd00018">
    <property type="entry name" value="AP2"/>
    <property type="match status" value="1"/>
</dbReference>
<organism evidence="8 9">
    <name type="scientific">Monoraphidium neglectum</name>
    <dbReference type="NCBI Taxonomy" id="145388"/>
    <lineage>
        <taxon>Eukaryota</taxon>
        <taxon>Viridiplantae</taxon>
        <taxon>Chlorophyta</taxon>
        <taxon>core chlorophytes</taxon>
        <taxon>Chlorophyceae</taxon>
        <taxon>CS clade</taxon>
        <taxon>Sphaeropleales</taxon>
        <taxon>Selenastraceae</taxon>
        <taxon>Monoraphidium</taxon>
    </lineage>
</organism>
<dbReference type="Proteomes" id="UP000054498">
    <property type="component" value="Unassembled WGS sequence"/>
</dbReference>
<accession>A0A0D2NHU7</accession>
<dbReference type="KEGG" id="mng:MNEG_3413"/>
<dbReference type="EMBL" id="KK100647">
    <property type="protein sequence ID" value="KIZ04551.1"/>
    <property type="molecule type" value="Genomic_DNA"/>
</dbReference>
<dbReference type="GO" id="GO:0003700">
    <property type="term" value="F:DNA-binding transcription factor activity"/>
    <property type="evidence" value="ECO:0007669"/>
    <property type="project" value="InterPro"/>
</dbReference>
<evidence type="ECO:0000313" key="8">
    <source>
        <dbReference type="EMBL" id="KIZ04551.1"/>
    </source>
</evidence>
<dbReference type="PANTHER" id="PTHR32467:SF90">
    <property type="entry name" value="AP2-LIKE ETHYLENE-RESPONSIVE TRANSCRIPTION FACTOR AIL1"/>
    <property type="match status" value="1"/>
</dbReference>
<feature type="compositionally biased region" description="Pro residues" evidence="6">
    <location>
        <begin position="32"/>
        <end position="49"/>
    </location>
</feature>
<feature type="region of interest" description="Disordered" evidence="6">
    <location>
        <begin position="105"/>
        <end position="182"/>
    </location>
</feature>
<name>A0A0D2NHU7_9CHLO</name>
<evidence type="ECO:0000256" key="2">
    <source>
        <dbReference type="ARBA" id="ARBA00023015"/>
    </source>
</evidence>
<keyword evidence="2" id="KW-0805">Transcription regulation</keyword>
<feature type="domain" description="AP2/ERF" evidence="7">
    <location>
        <begin position="174"/>
        <end position="251"/>
    </location>
</feature>
<dbReference type="GO" id="GO:0003677">
    <property type="term" value="F:DNA binding"/>
    <property type="evidence" value="ECO:0007669"/>
    <property type="project" value="UniProtKB-KW"/>
</dbReference>
<dbReference type="InterPro" id="IPR001471">
    <property type="entry name" value="AP2/ERF_dom"/>
</dbReference>
<feature type="compositionally biased region" description="Low complexity" evidence="6">
    <location>
        <begin position="1"/>
        <end position="23"/>
    </location>
</feature>
<dbReference type="SMART" id="SM00380">
    <property type="entry name" value="AP2"/>
    <property type="match status" value="1"/>
</dbReference>
<dbReference type="RefSeq" id="XP_013903570.1">
    <property type="nucleotide sequence ID" value="XM_014048116.1"/>
</dbReference>
<evidence type="ECO:0000256" key="6">
    <source>
        <dbReference type="SAM" id="MobiDB-lite"/>
    </source>
</evidence>
<dbReference type="PANTHER" id="PTHR32467">
    <property type="entry name" value="AP2-LIKE ETHYLENE-RESPONSIVE TRANSCRIPTION FACTOR"/>
    <property type="match status" value="1"/>
</dbReference>
<protein>
    <submittedName>
        <fullName evidence="8">AP2-like ethylene-responsive transcription factor</fullName>
    </submittedName>
</protein>
<comment type="subcellular location">
    <subcellularLocation>
        <location evidence="1">Nucleus</location>
    </subcellularLocation>
</comment>
<keyword evidence="3" id="KW-0238">DNA-binding</keyword>
<feature type="region of interest" description="Disordered" evidence="6">
    <location>
        <begin position="67"/>
        <end position="87"/>
    </location>
</feature>
<keyword evidence="4" id="KW-0804">Transcription</keyword>
<dbReference type="AlphaFoldDB" id="A0A0D2NHU7"/>
<evidence type="ECO:0000259" key="7">
    <source>
        <dbReference type="SMART" id="SM00380"/>
    </source>
</evidence>
<dbReference type="GeneID" id="25736291"/>
<evidence type="ECO:0000256" key="5">
    <source>
        <dbReference type="ARBA" id="ARBA00023242"/>
    </source>
</evidence>
<feature type="region of interest" description="Disordered" evidence="6">
    <location>
        <begin position="1"/>
        <end position="50"/>
    </location>
</feature>
<gene>
    <name evidence="8" type="ORF">MNEG_3413</name>
</gene>
<dbReference type="OrthoDB" id="207175at2759"/>
<dbReference type="Gene3D" id="3.30.730.10">
    <property type="entry name" value="AP2/ERF domain"/>
    <property type="match status" value="1"/>
</dbReference>
<keyword evidence="5" id="KW-0539">Nucleus</keyword>
<evidence type="ECO:0000256" key="4">
    <source>
        <dbReference type="ARBA" id="ARBA00023163"/>
    </source>
</evidence>
<feature type="compositionally biased region" description="Low complexity" evidence="6">
    <location>
        <begin position="105"/>
        <end position="132"/>
    </location>
</feature>
<evidence type="ECO:0000313" key="9">
    <source>
        <dbReference type="Proteomes" id="UP000054498"/>
    </source>
</evidence>
<evidence type="ECO:0000256" key="1">
    <source>
        <dbReference type="ARBA" id="ARBA00004123"/>
    </source>
</evidence>
<dbReference type="STRING" id="145388.A0A0D2NHU7"/>
<feature type="region of interest" description="Disordered" evidence="6">
    <location>
        <begin position="246"/>
        <end position="279"/>
    </location>
</feature>
<feature type="compositionally biased region" description="Low complexity" evidence="6">
    <location>
        <begin position="268"/>
        <end position="279"/>
    </location>
</feature>
<reference evidence="8 9" key="1">
    <citation type="journal article" date="2013" name="BMC Genomics">
        <title>Reconstruction of the lipid metabolism for the microalga Monoraphidium neglectum from its genome sequence reveals characteristics suitable for biofuel production.</title>
        <authorList>
            <person name="Bogen C."/>
            <person name="Al-Dilaimi A."/>
            <person name="Albersmeier A."/>
            <person name="Wichmann J."/>
            <person name="Grundmann M."/>
            <person name="Rupp O."/>
            <person name="Lauersen K.J."/>
            <person name="Blifernez-Klassen O."/>
            <person name="Kalinowski J."/>
            <person name="Goesmann A."/>
            <person name="Mussgnug J.H."/>
            <person name="Kruse O."/>
        </authorList>
    </citation>
    <scope>NUCLEOTIDE SEQUENCE [LARGE SCALE GENOMIC DNA]</scope>
    <source>
        <strain evidence="8 9">SAG 48.87</strain>
    </source>
</reference>
<dbReference type="InterPro" id="IPR016177">
    <property type="entry name" value="DNA-bd_dom_sf"/>
</dbReference>
<keyword evidence="9" id="KW-1185">Reference proteome</keyword>
<dbReference type="InterPro" id="IPR036955">
    <property type="entry name" value="AP2/ERF_dom_sf"/>
</dbReference>
<dbReference type="GO" id="GO:0005634">
    <property type="term" value="C:nucleus"/>
    <property type="evidence" value="ECO:0007669"/>
    <property type="project" value="UniProtKB-SubCell"/>
</dbReference>
<dbReference type="SUPFAM" id="SSF54171">
    <property type="entry name" value="DNA-binding domain"/>
    <property type="match status" value="1"/>
</dbReference>
<evidence type="ECO:0000256" key="3">
    <source>
        <dbReference type="ARBA" id="ARBA00023125"/>
    </source>
</evidence>
<proteinExistence type="predicted"/>
<sequence>MEKRALAIGGESAAAEGDAPAAEDQPLVAAAPPDPNDWLPPPPNVPPSPALMQSAATTALQRLLGPSAAVRSAPPSTVTAGLPPAHPGARALVLPPGLMQQVTAVAASRTAPPTPAASAGAATAAVAADAPPGADPSAPPGRVTARQSRGSKARAPSAVQRMQRRKNASPSTSSYKGVTRHRRTGRWEAHIWDGASPAAGSDGVAAKPGGRGKQLYLGSYDTELDAARVYDRAALAFFKRKAVLNVSSNPLTPARPPPDWRLSQMNPAGRAATQQRARA</sequence>